<dbReference type="eggNOG" id="COG4771">
    <property type="taxonomic scope" value="Bacteria"/>
</dbReference>
<evidence type="ECO:0000256" key="4">
    <source>
        <dbReference type="SAM" id="SignalP"/>
    </source>
</evidence>
<gene>
    <name evidence="5" type="ORF">SAMN02745202_00476</name>
</gene>
<dbReference type="InterPro" id="IPR036942">
    <property type="entry name" value="Beta-barrel_TonB_sf"/>
</dbReference>
<feature type="signal peptide" evidence="4">
    <location>
        <begin position="1"/>
        <end position="22"/>
    </location>
</feature>
<keyword evidence="3" id="KW-0998">Cell outer membrane</keyword>
<evidence type="ECO:0000256" key="3">
    <source>
        <dbReference type="ARBA" id="ARBA00023237"/>
    </source>
</evidence>
<dbReference type="Proteomes" id="UP000190065">
    <property type="component" value="Unassembled WGS sequence"/>
</dbReference>
<dbReference type="SUPFAM" id="SSF56935">
    <property type="entry name" value="Porins"/>
    <property type="match status" value="1"/>
</dbReference>
<sequence>MNAKKLMAFLLMSSVLPVASYAQEVTKKDSTEQHKEVKNRNVMLNASSADQPRQINIGLPSSLSATIFEDNLPVSYSTWPDMPYFSWFGGASFGRMGVMSLSETALQYGAVGYAVTSHHRRSSQTIGGTVNYQLNQFGRQAVDVTLAGPIGKGFGYMVSSHQIWDPGSAHLQAARLQNRTQNYKLGIDKHFNDNRGYLQLLYQYSRYTGTSSAYAPFIFVGDGSVKKYNGFKFGTDSYYGNEASSFFYKDIKTGEIVQKDWKDGATTDNHQLTFNLDYRFHGGQQLNVSSKLKSGDVSLAMNAVSGIVNNPVGYFYADGTPFTGNKVQNRWMMYVPGFERSWMTTAILSGKTTNQKHSWRIGANFWWSRSGVQQSNSVMAHEVKPDPAQLYVRNGTRLLPYMALNPGTGEYYDGHDVKTALFISDDWDVNKYLWMSLGARLEYNAVGGEAALNQPTGATYNSRTMGWSLKSSGVQLNRFAGDWLNPALTYSLRYKVLKGFGVDGEYVYVRQRPNLQDYAGAELPITLPVNINMLRGGIYWNTPWMKLVSQVSFITQTNYKSRTTFYHTTALGTEESLTIPITNNVQTIGWTTDAVITPFKGAVLHALLTLQNPQYKKFHIKGTYPSGATVDVNLNNNTVTAMSKTLIELDPSYSFAQWRVWLSFRYFSKQYINKTNTLHFNGHWESFGGINYALNSKVNFALNVVNIFNQSGATGSISAADLVTDTSSYKNYLMSGSYIRPFEVSLSTTINF</sequence>
<dbReference type="STRING" id="28136.SAMN02745202_00476"/>
<dbReference type="EMBL" id="FUXK01000004">
    <property type="protein sequence ID" value="SJZ56505.1"/>
    <property type="molecule type" value="Genomic_DNA"/>
</dbReference>
<dbReference type="Gene3D" id="2.40.170.20">
    <property type="entry name" value="TonB-dependent receptor, beta-barrel domain"/>
    <property type="match status" value="1"/>
</dbReference>
<accession>A0A1T4LP79</accession>
<evidence type="ECO:0000313" key="6">
    <source>
        <dbReference type="Proteomes" id="UP000190065"/>
    </source>
</evidence>
<name>A0A1T4LP79_9BACT</name>
<keyword evidence="2" id="KW-0472">Membrane</keyword>
<evidence type="ECO:0000256" key="2">
    <source>
        <dbReference type="ARBA" id="ARBA00023136"/>
    </source>
</evidence>
<dbReference type="RefSeq" id="WP_036901448.1">
    <property type="nucleotide sequence ID" value="NZ_FUXK01000004.1"/>
</dbReference>
<evidence type="ECO:0000256" key="1">
    <source>
        <dbReference type="ARBA" id="ARBA00004442"/>
    </source>
</evidence>
<dbReference type="AlphaFoldDB" id="A0A1T4LP79"/>
<comment type="subcellular location">
    <subcellularLocation>
        <location evidence="1">Cell outer membrane</location>
    </subcellularLocation>
</comment>
<reference evidence="5 6" key="1">
    <citation type="submission" date="2017-02" db="EMBL/GenBank/DDBJ databases">
        <authorList>
            <person name="Peterson S.W."/>
        </authorList>
    </citation>
    <scope>NUCLEOTIDE SEQUENCE [LARGE SCALE GENOMIC DNA]</scope>
    <source>
        <strain evidence="5 6">ATCC 43324</strain>
    </source>
</reference>
<organism evidence="5 6">
    <name type="scientific">Segatella oulorum</name>
    <dbReference type="NCBI Taxonomy" id="28136"/>
    <lineage>
        <taxon>Bacteria</taxon>
        <taxon>Pseudomonadati</taxon>
        <taxon>Bacteroidota</taxon>
        <taxon>Bacteroidia</taxon>
        <taxon>Bacteroidales</taxon>
        <taxon>Prevotellaceae</taxon>
        <taxon>Segatella</taxon>
    </lineage>
</organism>
<protein>
    <recommendedName>
        <fullName evidence="7">Outer membrane receptor proteins, mostly Fe transport</fullName>
    </recommendedName>
</protein>
<feature type="chain" id="PRO_5010575717" description="Outer membrane receptor proteins, mostly Fe transport" evidence="4">
    <location>
        <begin position="23"/>
        <end position="752"/>
    </location>
</feature>
<evidence type="ECO:0000313" key="5">
    <source>
        <dbReference type="EMBL" id="SJZ56505.1"/>
    </source>
</evidence>
<keyword evidence="4" id="KW-0732">Signal</keyword>
<evidence type="ECO:0008006" key="7">
    <source>
        <dbReference type="Google" id="ProtNLM"/>
    </source>
</evidence>
<proteinExistence type="predicted"/>
<dbReference type="GO" id="GO:0009279">
    <property type="term" value="C:cell outer membrane"/>
    <property type="evidence" value="ECO:0007669"/>
    <property type="project" value="UniProtKB-SubCell"/>
</dbReference>